<gene>
    <name evidence="2" type="ORF">FOMG_17502</name>
</gene>
<name>W9ZC99_FUSOX</name>
<dbReference type="Pfam" id="PF06985">
    <property type="entry name" value="HET"/>
    <property type="match status" value="1"/>
</dbReference>
<evidence type="ECO:0000313" key="2">
    <source>
        <dbReference type="EMBL" id="EXK25888.1"/>
    </source>
</evidence>
<evidence type="ECO:0000259" key="1">
    <source>
        <dbReference type="Pfam" id="PF06985"/>
    </source>
</evidence>
<organism evidence="2">
    <name type="scientific">Fusarium oxysporum f. sp. melonis 26406</name>
    <dbReference type="NCBI Taxonomy" id="1089452"/>
    <lineage>
        <taxon>Eukaryota</taxon>
        <taxon>Fungi</taxon>
        <taxon>Dikarya</taxon>
        <taxon>Ascomycota</taxon>
        <taxon>Pezizomycotina</taxon>
        <taxon>Sordariomycetes</taxon>
        <taxon>Hypocreomycetidae</taxon>
        <taxon>Hypocreales</taxon>
        <taxon>Nectriaceae</taxon>
        <taxon>Fusarium</taxon>
        <taxon>Fusarium oxysporum species complex</taxon>
    </lineage>
</organism>
<sequence length="531" mass="60468">MLSECLKGIKVKKPGMQLLEARPYIRICAVPGPQKDSRWSTLIQPGLPVILQSDSPSHFKLINEWLRLCDEGKCSREGGCCPNRNGAEMPTRVIDLGEDKNDPDTVRLISTDKIHEHYVALSHCWGKQAQGEIPKWCTTRSNNEQRMSGFPVAKLPATFQDAIKVTREIGKRYLWIDSLCIIQGEGGDWGTEAKKMETVFKNAYCTIAATSAKDSTEGFLNRPVKELNLQYVTVSTPSHGKVYVCRSIDNFDRDVQNGVLNTRAWVLQVRFLSRRTIHFTEMQTYWECGGGVRNPFLHAQKRYEAAQIKLFQSLFAEYSALGLTKETDRPVAIDSLAEELAKALNTKVKHGIFERHLHRSLLWQRSQEDTMARIDFKSDRTIPSWSWMAYRGQIKYSDIQGVEWDESVIFVEDEASKAASNPETNGYVLKARVRRIQDCKIKPEGLEHVIRDKKGDEVVHLWFDQEGAASIEIRCAIMGRQTRRRKYSKRKYYVLVVTECPESGSWARVGMGAIEEGRILFDGQDAAARIL</sequence>
<dbReference type="HOGENOM" id="CLU_002639_7_1_1"/>
<reference evidence="2" key="2">
    <citation type="submission" date="2012-05" db="EMBL/GenBank/DDBJ databases">
        <title>Annotation of the Genome Sequence of Fusarium oxysporum f. sp. melonis 26406.</title>
        <authorList>
            <consortium name="The Broad Institute Genomics Platform"/>
            <person name="Ma L.-J."/>
            <person name="Corby-Kistler H."/>
            <person name="Broz K."/>
            <person name="Gale L.R."/>
            <person name="Jonkers W."/>
            <person name="O'Donnell K."/>
            <person name="Ploetz R."/>
            <person name="Steinberg C."/>
            <person name="Schwartz D.C."/>
            <person name="VanEtten H."/>
            <person name="Zhou S."/>
            <person name="Young S.K."/>
            <person name="Zeng Q."/>
            <person name="Gargeya S."/>
            <person name="Fitzgerald M."/>
            <person name="Abouelleil A."/>
            <person name="Alvarado L."/>
            <person name="Chapman S.B."/>
            <person name="Gainer-Dewar J."/>
            <person name="Goldberg J."/>
            <person name="Griggs A."/>
            <person name="Gujja S."/>
            <person name="Hansen M."/>
            <person name="Howarth C."/>
            <person name="Imamovic A."/>
            <person name="Ireland A."/>
            <person name="Larimer J."/>
            <person name="McCowan C."/>
            <person name="Murphy C."/>
            <person name="Pearson M."/>
            <person name="Poon T.W."/>
            <person name="Priest M."/>
            <person name="Roberts A."/>
            <person name="Saif S."/>
            <person name="Shea T."/>
            <person name="Sykes S."/>
            <person name="Wortman J."/>
            <person name="Nusbaum C."/>
            <person name="Birren B."/>
        </authorList>
    </citation>
    <scope>NUCLEOTIDE SEQUENCE</scope>
    <source>
        <strain evidence="2">26406</strain>
    </source>
</reference>
<dbReference type="EMBL" id="JH659380">
    <property type="protein sequence ID" value="EXK25888.1"/>
    <property type="molecule type" value="Genomic_DNA"/>
</dbReference>
<dbReference type="PANTHER" id="PTHR33112">
    <property type="entry name" value="DOMAIN PROTEIN, PUTATIVE-RELATED"/>
    <property type="match status" value="1"/>
</dbReference>
<dbReference type="Proteomes" id="UP000030703">
    <property type="component" value="Unassembled WGS sequence"/>
</dbReference>
<reference evidence="2" key="1">
    <citation type="submission" date="2012-04" db="EMBL/GenBank/DDBJ databases">
        <title>The Genome Sequence of Fusarium oxysporum melonis.</title>
        <authorList>
            <consortium name="The Broad Institute Genome Sequencing Platform"/>
            <person name="Ma L.-J."/>
            <person name="Gale L.R."/>
            <person name="Schwartz D.C."/>
            <person name="Zhou S."/>
            <person name="Corby-Kistler H."/>
            <person name="Young S.K."/>
            <person name="Zeng Q."/>
            <person name="Gargeya S."/>
            <person name="Fitzgerald M."/>
            <person name="Haas B."/>
            <person name="Abouelleil A."/>
            <person name="Alvarado L."/>
            <person name="Arachchi H.M."/>
            <person name="Berlin A."/>
            <person name="Brown A."/>
            <person name="Chapman S.B."/>
            <person name="Chen Z."/>
            <person name="Dunbar C."/>
            <person name="Freedman E."/>
            <person name="Gearin G."/>
            <person name="Goldberg J."/>
            <person name="Griggs A."/>
            <person name="Gujja S."/>
            <person name="Heiman D."/>
            <person name="Howarth C."/>
            <person name="Larson L."/>
            <person name="Lui A."/>
            <person name="MacDonald P.J.P."/>
            <person name="Montmayeur A."/>
            <person name="Murphy C."/>
            <person name="Neiman D."/>
            <person name="Pearson M."/>
            <person name="Priest M."/>
            <person name="Roberts A."/>
            <person name="Saif S."/>
            <person name="Shea T."/>
            <person name="Shenoy N."/>
            <person name="Sisk P."/>
            <person name="Stolte C."/>
            <person name="Sykes S."/>
            <person name="Wortman J."/>
            <person name="Nusbaum C."/>
            <person name="Birren B."/>
        </authorList>
    </citation>
    <scope>NUCLEOTIDE SEQUENCE</scope>
    <source>
        <strain evidence="2">26406</strain>
    </source>
</reference>
<protein>
    <recommendedName>
        <fullName evidence="1">Heterokaryon incompatibility domain-containing protein</fullName>
    </recommendedName>
</protein>
<dbReference type="OrthoDB" id="4062651at2759"/>
<dbReference type="PANTHER" id="PTHR33112:SF10">
    <property type="entry name" value="TOL"/>
    <property type="match status" value="1"/>
</dbReference>
<accession>W9ZC99</accession>
<feature type="domain" description="Heterokaryon incompatibility" evidence="1">
    <location>
        <begin position="118"/>
        <end position="268"/>
    </location>
</feature>
<dbReference type="InterPro" id="IPR010730">
    <property type="entry name" value="HET"/>
</dbReference>
<proteinExistence type="predicted"/>
<dbReference type="VEuPathDB" id="FungiDB:FOMG_17502"/>
<dbReference type="AlphaFoldDB" id="W9ZC99"/>